<dbReference type="Proteomes" id="UP000056905">
    <property type="component" value="Chromosome"/>
</dbReference>
<dbReference type="PANTHER" id="PTHR43747:SF4">
    <property type="entry name" value="FLAVIN-DEPENDENT TRYPTOPHAN HALOGENASE"/>
    <property type="match status" value="1"/>
</dbReference>
<dbReference type="GO" id="GO:0000166">
    <property type="term" value="F:nucleotide binding"/>
    <property type="evidence" value="ECO:0007669"/>
    <property type="project" value="UniProtKB-KW"/>
</dbReference>
<feature type="binding site" evidence="2">
    <location>
        <position position="187"/>
    </location>
    <ligand>
        <name>FAD</name>
        <dbReference type="ChEBI" id="CHEBI:57692"/>
    </ligand>
</feature>
<keyword evidence="2" id="KW-0547">Nucleotide-binding</keyword>
<dbReference type="RefSeq" id="WP_062147335.1">
    <property type="nucleotide sequence ID" value="NZ_CP013002.1"/>
</dbReference>
<keyword evidence="2" id="KW-0285">Flavoprotein</keyword>
<dbReference type="STRING" id="69395.AQ619_11175"/>
<dbReference type="InterPro" id="IPR033856">
    <property type="entry name" value="Trp_halogen"/>
</dbReference>
<dbReference type="AlphaFoldDB" id="A0A0N7JHN0"/>
<protein>
    <submittedName>
        <fullName evidence="4">Tryptophan halogenase</fullName>
    </submittedName>
</protein>
<evidence type="ECO:0000313" key="4">
    <source>
        <dbReference type="EMBL" id="ALL13850.1"/>
    </source>
</evidence>
<organism evidence="4 5">
    <name type="scientific">Caulobacter henricii</name>
    <dbReference type="NCBI Taxonomy" id="69395"/>
    <lineage>
        <taxon>Bacteria</taxon>
        <taxon>Pseudomonadati</taxon>
        <taxon>Pseudomonadota</taxon>
        <taxon>Alphaproteobacteria</taxon>
        <taxon>Caulobacterales</taxon>
        <taxon>Caulobacteraceae</taxon>
        <taxon>Caulobacter</taxon>
    </lineage>
</organism>
<dbReference type="InterPro" id="IPR036188">
    <property type="entry name" value="FAD/NAD-bd_sf"/>
</dbReference>
<dbReference type="KEGG" id="chq:AQ619_11175"/>
<feature type="active site" evidence="1">
    <location>
        <position position="80"/>
    </location>
</feature>
<evidence type="ECO:0000313" key="5">
    <source>
        <dbReference type="Proteomes" id="UP000056905"/>
    </source>
</evidence>
<dbReference type="PIRSF" id="PIRSF011396">
    <property type="entry name" value="Trp_halogenase"/>
    <property type="match status" value="1"/>
</dbReference>
<feature type="binding site" evidence="2">
    <location>
        <position position="344"/>
    </location>
    <ligand>
        <name>L-tryptophan</name>
        <dbReference type="ChEBI" id="CHEBI:57912"/>
    </ligand>
</feature>
<keyword evidence="5" id="KW-1185">Reference proteome</keyword>
<reference evidence="4 5" key="1">
    <citation type="submission" date="2015-10" db="EMBL/GenBank/DDBJ databases">
        <title>Conservation of the essential genome among Caulobacter and Brevundimonas species.</title>
        <authorList>
            <person name="Scott D."/>
            <person name="Ely B."/>
        </authorList>
    </citation>
    <scope>NUCLEOTIDE SEQUENCE [LARGE SCALE GENOMIC DNA]</scope>
    <source>
        <strain evidence="4 5">CB4</strain>
    </source>
</reference>
<feature type="binding site" evidence="2">
    <location>
        <position position="348"/>
    </location>
    <ligand>
        <name>FAD</name>
        <dbReference type="ChEBI" id="CHEBI:57692"/>
    </ligand>
</feature>
<dbReference type="PANTHER" id="PTHR43747">
    <property type="entry name" value="FAD-BINDING PROTEIN"/>
    <property type="match status" value="1"/>
</dbReference>
<evidence type="ECO:0000256" key="2">
    <source>
        <dbReference type="PIRSR" id="PIRSR011396-2"/>
    </source>
</evidence>
<sequence length="505" mass="56174">MQNERAIRSIVIVGGGTAGWMAAAALRSALGRGSSIQLIESAEIGIVGVGEATIPAIRQFNALIGLKEAAFMRQTKASLKLGIEFVGWGDAQSRYLHPFGVYGPHNDLGDFHQLYLMLRDKGLADDIGAYSLCGQAARRGRVAAPTVDPASPLSRFTSAYHFDAILYGRHLRRFSEQLGVKRLEGEVIDVTLRSEDGFLESLTLKDGQTVSADLFIDCTGFRGLLIEGALKTGYDDWSHWLPVDRAVAVPCERVGPITPYTTSTVREAGWQWRIPLQHRTGNGYVYSSRFTTEEIATRTLMDNLDGAPLAEPRHLRFVTGRRRKAWNRNVVALGLASGFLEPLESTSIHMVHSGLVKLLQHFPDREFSPVNIDTYNRRVSEEAQEVRDFIILHYHATTRRDSEFWAYVASMPIPDSLRDRIAIFRDRGMLVSRPDELFSQSSWLAVMLGQGVIPQSYNPLADRSDPQDTAASFAALQRQIAQLVETMPDHEAFLAQNNMLDTVEA</sequence>
<feature type="binding site" evidence="2">
    <location>
        <begin position="15"/>
        <end position="18"/>
    </location>
    <ligand>
        <name>FAD</name>
        <dbReference type="ChEBI" id="CHEBI:57692"/>
    </ligand>
</feature>
<gene>
    <name evidence="4" type="ORF">AQ619_11175</name>
</gene>
<dbReference type="EMBL" id="CP013002">
    <property type="protein sequence ID" value="ALL13850.1"/>
    <property type="molecule type" value="Genomic_DNA"/>
</dbReference>
<proteinExistence type="predicted"/>
<dbReference type="Gene3D" id="3.50.50.60">
    <property type="entry name" value="FAD/NAD(P)-binding domain"/>
    <property type="match status" value="1"/>
</dbReference>
<evidence type="ECO:0000256" key="3">
    <source>
        <dbReference type="SAM" id="Phobius"/>
    </source>
</evidence>
<dbReference type="SUPFAM" id="SSF51905">
    <property type="entry name" value="FAD/NAD(P)-binding domain"/>
    <property type="match status" value="1"/>
</dbReference>
<keyword evidence="2" id="KW-0274">FAD</keyword>
<feature type="transmembrane region" description="Helical" evidence="3">
    <location>
        <begin position="6"/>
        <end position="26"/>
    </location>
</feature>
<dbReference type="InterPro" id="IPR050816">
    <property type="entry name" value="Flavin-dep_Halogenase_NPB"/>
</dbReference>
<dbReference type="Pfam" id="PF04820">
    <property type="entry name" value="Trp_halogenase"/>
    <property type="match status" value="1"/>
</dbReference>
<keyword evidence="3" id="KW-0812">Transmembrane</keyword>
<dbReference type="GO" id="GO:0004497">
    <property type="term" value="F:monooxygenase activity"/>
    <property type="evidence" value="ECO:0007669"/>
    <property type="project" value="InterPro"/>
</dbReference>
<evidence type="ECO:0000256" key="1">
    <source>
        <dbReference type="PIRSR" id="PIRSR011396-1"/>
    </source>
</evidence>
<dbReference type="InterPro" id="IPR006905">
    <property type="entry name" value="Flavin_halogenase"/>
</dbReference>
<keyword evidence="3" id="KW-0472">Membrane</keyword>
<name>A0A0N7JHN0_9CAUL</name>
<feature type="binding site" evidence="2">
    <location>
        <position position="335"/>
    </location>
    <ligand>
        <name>FAD</name>
        <dbReference type="ChEBI" id="CHEBI:57692"/>
    </ligand>
</feature>
<keyword evidence="3" id="KW-1133">Transmembrane helix</keyword>
<accession>A0A0N7JHN0</accession>
<dbReference type="OrthoDB" id="5695497at2"/>
<feature type="binding site" evidence="2">
    <location>
        <position position="80"/>
    </location>
    <ligand>
        <name>7-chloro-L-tryptophan</name>
        <dbReference type="ChEBI" id="CHEBI:58713"/>
    </ligand>
</feature>